<dbReference type="GO" id="GO:0016746">
    <property type="term" value="F:acyltransferase activity"/>
    <property type="evidence" value="ECO:0007669"/>
    <property type="project" value="UniProtKB-KW"/>
</dbReference>
<accession>A0ABW7EMF2</accession>
<gene>
    <name evidence="2" type="ORF">ACG02S_08170</name>
</gene>
<dbReference type="InterPro" id="IPR016181">
    <property type="entry name" value="Acyl_CoA_acyltransferase"/>
</dbReference>
<reference evidence="2 3" key="1">
    <citation type="submission" date="2024-09" db="EMBL/GenBank/DDBJ databases">
        <title>Novel species of the genus Pelomonas and Roseateles isolated from streams.</title>
        <authorList>
            <person name="Lu H."/>
        </authorList>
    </citation>
    <scope>NUCLEOTIDE SEQUENCE [LARGE SCALE GENOMIC DNA]</scope>
    <source>
        <strain evidence="2 3">DC23W</strain>
    </source>
</reference>
<dbReference type="EC" id="2.3.1.-" evidence="2"/>
<dbReference type="Pfam" id="PF00583">
    <property type="entry name" value="Acetyltransf_1"/>
    <property type="match status" value="1"/>
</dbReference>
<name>A0ABW7EMF2_9BURK</name>
<organism evidence="2 3">
    <name type="scientific">Pelomonas dachongensis</name>
    <dbReference type="NCBI Taxonomy" id="3299029"/>
    <lineage>
        <taxon>Bacteria</taxon>
        <taxon>Pseudomonadati</taxon>
        <taxon>Pseudomonadota</taxon>
        <taxon>Betaproteobacteria</taxon>
        <taxon>Burkholderiales</taxon>
        <taxon>Sphaerotilaceae</taxon>
        <taxon>Roseateles</taxon>
    </lineage>
</organism>
<dbReference type="SUPFAM" id="SSF55729">
    <property type="entry name" value="Acyl-CoA N-acyltransferases (Nat)"/>
    <property type="match status" value="1"/>
</dbReference>
<dbReference type="RefSeq" id="WP_394469942.1">
    <property type="nucleotide sequence ID" value="NZ_JBIGHY010000002.1"/>
</dbReference>
<evidence type="ECO:0000313" key="3">
    <source>
        <dbReference type="Proteomes" id="UP001606300"/>
    </source>
</evidence>
<keyword evidence="2" id="KW-0808">Transferase</keyword>
<proteinExistence type="predicted"/>
<dbReference type="CDD" id="cd04301">
    <property type="entry name" value="NAT_SF"/>
    <property type="match status" value="1"/>
</dbReference>
<keyword evidence="3" id="KW-1185">Reference proteome</keyword>
<dbReference type="Gene3D" id="3.40.630.30">
    <property type="match status" value="1"/>
</dbReference>
<comment type="caution">
    <text evidence="2">The sequence shown here is derived from an EMBL/GenBank/DDBJ whole genome shotgun (WGS) entry which is preliminary data.</text>
</comment>
<dbReference type="EMBL" id="JBIGHY010000002">
    <property type="protein sequence ID" value="MFG6413868.1"/>
    <property type="molecule type" value="Genomic_DNA"/>
</dbReference>
<keyword evidence="2" id="KW-0012">Acyltransferase</keyword>
<protein>
    <submittedName>
        <fullName evidence="2">GNAT family N-acetyltransferase</fullName>
        <ecNumber evidence="2">2.3.1.-</ecNumber>
    </submittedName>
</protein>
<evidence type="ECO:0000259" key="1">
    <source>
        <dbReference type="PROSITE" id="PS51186"/>
    </source>
</evidence>
<dbReference type="InterPro" id="IPR000182">
    <property type="entry name" value="GNAT_dom"/>
</dbReference>
<sequence length="251" mass="27423">MLTDRPLTHQTLPILSALDAERFGWVTAKLTVDTTTDFNAVDAWLEAHAVRFVIARVATDDTAQAQALEARGYRLMDTLLYYLRTLGGANIAPLELQAGYDLDVARPSPAEMRALAAQAFRGYMGHYHADPAIAPALADEVYASWAERSATDPAVAQHIVAIRYGSRLAAFATLNTCSGACEGVLFAVDTSHRNQGLHRALVRASLAHAQAGGCHTFFSSTQVANHTVQRNWIREGLLPDRGCYTFHLTRE</sequence>
<dbReference type="Proteomes" id="UP001606300">
    <property type="component" value="Unassembled WGS sequence"/>
</dbReference>
<dbReference type="PROSITE" id="PS51186">
    <property type="entry name" value="GNAT"/>
    <property type="match status" value="1"/>
</dbReference>
<evidence type="ECO:0000313" key="2">
    <source>
        <dbReference type="EMBL" id="MFG6413868.1"/>
    </source>
</evidence>
<feature type="domain" description="N-acetyltransferase" evidence="1">
    <location>
        <begin position="110"/>
        <end position="251"/>
    </location>
</feature>